<evidence type="ECO:0000313" key="4">
    <source>
        <dbReference type="Proteomes" id="UP000001514"/>
    </source>
</evidence>
<dbReference type="OMA" id="QHDSVDI"/>
<feature type="non-terminal residue" evidence="3">
    <location>
        <position position="173"/>
    </location>
</feature>
<proteinExistence type="predicted"/>
<dbReference type="AlphaFoldDB" id="D8REL4"/>
<organism evidence="4">
    <name type="scientific">Selaginella moellendorffii</name>
    <name type="common">Spikemoss</name>
    <dbReference type="NCBI Taxonomy" id="88036"/>
    <lineage>
        <taxon>Eukaryota</taxon>
        <taxon>Viridiplantae</taxon>
        <taxon>Streptophyta</taxon>
        <taxon>Embryophyta</taxon>
        <taxon>Tracheophyta</taxon>
        <taxon>Lycopodiopsida</taxon>
        <taxon>Selaginellales</taxon>
        <taxon>Selaginellaceae</taxon>
        <taxon>Selaginella</taxon>
    </lineage>
</organism>
<dbReference type="InParanoid" id="D8REL4"/>
<dbReference type="PANTHER" id="PTHR31065:SF35">
    <property type="entry name" value="PLATZ TRANSCRIPTION FACTOR FAMILY PROTEIN"/>
    <property type="match status" value="1"/>
</dbReference>
<feature type="region of interest" description="Disordered" evidence="1">
    <location>
        <begin position="106"/>
        <end position="173"/>
    </location>
</feature>
<protein>
    <recommendedName>
        <fullName evidence="5">B box-type domain-containing protein</fullName>
    </recommendedName>
</protein>
<dbReference type="HOGENOM" id="CLU_070437_1_1_1"/>
<dbReference type="KEGG" id="smo:SELMODRAFT_69064"/>
<name>D8REL4_SELML</name>
<dbReference type="Pfam" id="PF04640">
    <property type="entry name" value="PLATZ"/>
    <property type="match status" value="1"/>
</dbReference>
<dbReference type="Proteomes" id="UP000001514">
    <property type="component" value="Unassembled WGS sequence"/>
</dbReference>
<evidence type="ECO:0008006" key="5">
    <source>
        <dbReference type="Google" id="ProtNLM"/>
    </source>
</evidence>
<dbReference type="InterPro" id="IPR006734">
    <property type="entry name" value="PLATZ"/>
</dbReference>
<reference evidence="3 4" key="1">
    <citation type="journal article" date="2011" name="Science">
        <title>The Selaginella genome identifies genetic changes associated with the evolution of vascular plants.</title>
        <authorList>
            <person name="Banks J.A."/>
            <person name="Nishiyama T."/>
            <person name="Hasebe M."/>
            <person name="Bowman J.L."/>
            <person name="Gribskov M."/>
            <person name="dePamphilis C."/>
            <person name="Albert V.A."/>
            <person name="Aono N."/>
            <person name="Aoyama T."/>
            <person name="Ambrose B.A."/>
            <person name="Ashton N.W."/>
            <person name="Axtell M.J."/>
            <person name="Barker E."/>
            <person name="Barker M.S."/>
            <person name="Bennetzen J.L."/>
            <person name="Bonawitz N.D."/>
            <person name="Chapple C."/>
            <person name="Cheng C."/>
            <person name="Correa L.G."/>
            <person name="Dacre M."/>
            <person name="DeBarry J."/>
            <person name="Dreyer I."/>
            <person name="Elias M."/>
            <person name="Engstrom E.M."/>
            <person name="Estelle M."/>
            <person name="Feng L."/>
            <person name="Finet C."/>
            <person name="Floyd S.K."/>
            <person name="Frommer W.B."/>
            <person name="Fujita T."/>
            <person name="Gramzow L."/>
            <person name="Gutensohn M."/>
            <person name="Harholt J."/>
            <person name="Hattori M."/>
            <person name="Heyl A."/>
            <person name="Hirai T."/>
            <person name="Hiwatashi Y."/>
            <person name="Ishikawa M."/>
            <person name="Iwata M."/>
            <person name="Karol K.G."/>
            <person name="Koehler B."/>
            <person name="Kolukisaoglu U."/>
            <person name="Kubo M."/>
            <person name="Kurata T."/>
            <person name="Lalonde S."/>
            <person name="Li K."/>
            <person name="Li Y."/>
            <person name="Litt A."/>
            <person name="Lyons E."/>
            <person name="Manning G."/>
            <person name="Maruyama T."/>
            <person name="Michael T.P."/>
            <person name="Mikami K."/>
            <person name="Miyazaki S."/>
            <person name="Morinaga S."/>
            <person name="Murata T."/>
            <person name="Mueller-Roeber B."/>
            <person name="Nelson D.R."/>
            <person name="Obara M."/>
            <person name="Oguri Y."/>
            <person name="Olmstead R.G."/>
            <person name="Onodera N."/>
            <person name="Petersen B.L."/>
            <person name="Pils B."/>
            <person name="Prigge M."/>
            <person name="Rensing S.A."/>
            <person name="Riano-Pachon D.M."/>
            <person name="Roberts A.W."/>
            <person name="Sato Y."/>
            <person name="Scheller H.V."/>
            <person name="Schulz B."/>
            <person name="Schulz C."/>
            <person name="Shakirov E.V."/>
            <person name="Shibagaki N."/>
            <person name="Shinohara N."/>
            <person name="Shippen D.E."/>
            <person name="Soerensen I."/>
            <person name="Sotooka R."/>
            <person name="Sugimoto N."/>
            <person name="Sugita M."/>
            <person name="Sumikawa N."/>
            <person name="Tanurdzic M."/>
            <person name="Theissen G."/>
            <person name="Ulvskov P."/>
            <person name="Wakazuki S."/>
            <person name="Weng J.K."/>
            <person name="Willats W.W."/>
            <person name="Wipf D."/>
            <person name="Wolf P.G."/>
            <person name="Yang L."/>
            <person name="Zimmer A.D."/>
            <person name="Zhu Q."/>
            <person name="Mitros T."/>
            <person name="Hellsten U."/>
            <person name="Loque D."/>
            <person name="Otillar R."/>
            <person name="Salamov A."/>
            <person name="Schmutz J."/>
            <person name="Shapiro H."/>
            <person name="Lindquist E."/>
            <person name="Lucas S."/>
            <person name="Rokhsar D."/>
            <person name="Grigoriev I.V."/>
        </authorList>
    </citation>
    <scope>NUCLEOTIDE SEQUENCE [LARGE SCALE GENOMIC DNA]</scope>
</reference>
<dbReference type="EMBL" id="GL377580">
    <property type="protein sequence ID" value="EFJ28188.1"/>
    <property type="molecule type" value="Genomic_DNA"/>
</dbReference>
<dbReference type="Gramene" id="EFJ29680">
    <property type="protein sequence ID" value="EFJ29680"/>
    <property type="gene ID" value="SELMODRAFT_69065"/>
</dbReference>
<dbReference type="PANTHER" id="PTHR31065">
    <property type="entry name" value="PLATZ TRANSCRIPTION FACTOR FAMILY PROTEIN"/>
    <property type="match status" value="1"/>
</dbReference>
<evidence type="ECO:0000313" key="3">
    <source>
        <dbReference type="EMBL" id="EFJ29680.1"/>
    </source>
</evidence>
<dbReference type="KEGG" id="smo:SELMODRAFT_69065"/>
<evidence type="ECO:0000256" key="1">
    <source>
        <dbReference type="SAM" id="MobiDB-lite"/>
    </source>
</evidence>
<accession>D8REL4</accession>
<dbReference type="EMBL" id="GL377577">
    <property type="protein sequence ID" value="EFJ29680.1"/>
    <property type="molecule type" value="Genomic_DNA"/>
</dbReference>
<evidence type="ECO:0000313" key="2">
    <source>
        <dbReference type="EMBL" id="EFJ28188.1"/>
    </source>
</evidence>
<sequence length="173" mass="18810">LYCLDCRGEALCSGCSPQHRDHHVVQIRRSSYHDVVRVSELQKVLDLGGVQTYIINSARVVFLNARPQPRHAKGVTKTCEICDRSLLDTFRYCSLGCKRSLGTLKLGRPSPSPSPSVSMEEAAAAARVVKSKKPPGSPMAVNSPELSPPTPPPTRTAKRRKGTPHRAPFGSAI</sequence>
<dbReference type="FunCoup" id="D8REL4">
    <property type="interactions" value="491"/>
</dbReference>
<gene>
    <name evidence="2" type="ORF">SELMODRAFT_69064</name>
    <name evidence="3" type="ORF">SELMODRAFT_69065</name>
</gene>
<dbReference type="eggNOG" id="ENOG502QQYG">
    <property type="taxonomic scope" value="Eukaryota"/>
</dbReference>
<feature type="compositionally biased region" description="Low complexity" evidence="1">
    <location>
        <begin position="115"/>
        <end position="128"/>
    </location>
</feature>
<feature type="non-terminal residue" evidence="3">
    <location>
        <position position="1"/>
    </location>
</feature>
<dbReference type="Gramene" id="EFJ28188">
    <property type="protein sequence ID" value="EFJ28188"/>
    <property type="gene ID" value="SELMODRAFT_69064"/>
</dbReference>
<keyword evidence="4" id="KW-1185">Reference proteome</keyword>